<feature type="transmembrane region" description="Helical" evidence="6">
    <location>
        <begin position="265"/>
        <end position="291"/>
    </location>
</feature>
<protein>
    <submittedName>
        <fullName evidence="7">Amino acid efflux transporter</fullName>
    </submittedName>
</protein>
<evidence type="ECO:0000313" key="8">
    <source>
        <dbReference type="Proteomes" id="UP001232445"/>
    </source>
</evidence>
<name>A0ABU0CXN3_9BACI</name>
<dbReference type="EMBL" id="JAUSUQ010000014">
    <property type="protein sequence ID" value="MDQ0340472.1"/>
    <property type="molecule type" value="Genomic_DNA"/>
</dbReference>
<sequence length="430" mass="46682">MSSYNRSITLSQGIALYVAAILGSGILFLSASTATVAGPASILAWLIMILFSFPLAYTFAVLSRSYPDAGGAATFVRLAFGQHLGNLVGWFYFLTAAVGQMIVALTGANYIGVAFQLSAAEVAMIACGILVSAGVSNHFGLQVSGRVSLVLSTILLTMLCAAVVVTFPYMNWDQFQPLAPHGWLPVGTAIVMIFWSFFGWEAISNLAERFKHPQKDLIRSALLSATIIGIVFLLLSIVTVGSGTYGSIQTNTSPIGVMIHRGLGFQAQVITAILALIICMGTTNAFVASLAQLGYALSRDGAFPAWLFYLNARTQTPTRVVWLVILFAGLGVILTTMMHVHFTQLLFIPNSLGMMVYILSMAAALKLCEKYSKPWLSGLFCLLMLVLFMPFLSWHILVPLLVTGMYWLYQKGLGKVSVKDRKQMLGRWKV</sequence>
<comment type="caution">
    <text evidence="7">The sequence shown here is derived from an EMBL/GenBank/DDBJ whole genome shotgun (WGS) entry which is preliminary data.</text>
</comment>
<evidence type="ECO:0000256" key="6">
    <source>
        <dbReference type="SAM" id="Phobius"/>
    </source>
</evidence>
<keyword evidence="2" id="KW-1003">Cell membrane</keyword>
<feature type="transmembrane region" description="Helical" evidence="6">
    <location>
        <begin position="320"/>
        <end position="340"/>
    </location>
</feature>
<proteinExistence type="predicted"/>
<evidence type="ECO:0000256" key="4">
    <source>
        <dbReference type="ARBA" id="ARBA00022989"/>
    </source>
</evidence>
<dbReference type="InterPro" id="IPR050367">
    <property type="entry name" value="APC_superfamily"/>
</dbReference>
<dbReference type="InterPro" id="IPR002293">
    <property type="entry name" value="AA/rel_permease1"/>
</dbReference>
<dbReference type="PIRSF" id="PIRSF006060">
    <property type="entry name" value="AA_transporter"/>
    <property type="match status" value="1"/>
</dbReference>
<dbReference type="RefSeq" id="WP_307342155.1">
    <property type="nucleotide sequence ID" value="NZ_JAUSUQ010000014.1"/>
</dbReference>
<evidence type="ECO:0000256" key="3">
    <source>
        <dbReference type="ARBA" id="ARBA00022692"/>
    </source>
</evidence>
<feature type="transmembrane region" description="Helical" evidence="6">
    <location>
        <begin position="221"/>
        <end position="245"/>
    </location>
</feature>
<gene>
    <name evidence="7" type="ORF">J2S00_003287</name>
</gene>
<dbReference type="PANTHER" id="PTHR42770">
    <property type="entry name" value="AMINO ACID TRANSPORTER-RELATED"/>
    <property type="match status" value="1"/>
</dbReference>
<reference evidence="7 8" key="1">
    <citation type="submission" date="2023-07" db="EMBL/GenBank/DDBJ databases">
        <title>Genomic Encyclopedia of Type Strains, Phase IV (KMG-IV): sequencing the most valuable type-strain genomes for metagenomic binning, comparative biology and taxonomic classification.</title>
        <authorList>
            <person name="Goeker M."/>
        </authorList>
    </citation>
    <scope>NUCLEOTIDE SEQUENCE [LARGE SCALE GENOMIC DNA]</scope>
    <source>
        <strain evidence="7 8">DSM 17740</strain>
    </source>
</reference>
<evidence type="ECO:0000256" key="2">
    <source>
        <dbReference type="ARBA" id="ARBA00022475"/>
    </source>
</evidence>
<feature type="transmembrane region" description="Helical" evidence="6">
    <location>
        <begin position="346"/>
        <end position="367"/>
    </location>
</feature>
<feature type="transmembrane region" description="Helical" evidence="6">
    <location>
        <begin position="147"/>
        <end position="170"/>
    </location>
</feature>
<dbReference type="Gene3D" id="1.20.1740.10">
    <property type="entry name" value="Amino acid/polyamine transporter I"/>
    <property type="match status" value="1"/>
</dbReference>
<evidence type="ECO:0000313" key="7">
    <source>
        <dbReference type="EMBL" id="MDQ0340472.1"/>
    </source>
</evidence>
<keyword evidence="5 6" id="KW-0472">Membrane</keyword>
<feature type="transmembrane region" description="Helical" evidence="6">
    <location>
        <begin position="111"/>
        <end position="135"/>
    </location>
</feature>
<feature type="transmembrane region" description="Helical" evidence="6">
    <location>
        <begin position="42"/>
        <end position="63"/>
    </location>
</feature>
<accession>A0ABU0CXN3</accession>
<organism evidence="7 8">
    <name type="scientific">Caldalkalibacillus uzonensis</name>
    <dbReference type="NCBI Taxonomy" id="353224"/>
    <lineage>
        <taxon>Bacteria</taxon>
        <taxon>Bacillati</taxon>
        <taxon>Bacillota</taxon>
        <taxon>Bacilli</taxon>
        <taxon>Bacillales</taxon>
        <taxon>Bacillaceae</taxon>
        <taxon>Caldalkalibacillus</taxon>
    </lineage>
</organism>
<dbReference type="PANTHER" id="PTHR42770:SF13">
    <property type="entry name" value="L-METHIONINE_BRANCHED-CHAIN AMINO ACID EXPORTER YJEH"/>
    <property type="match status" value="1"/>
</dbReference>
<keyword evidence="3 6" id="KW-0812">Transmembrane</keyword>
<keyword evidence="4 6" id="KW-1133">Transmembrane helix</keyword>
<feature type="transmembrane region" description="Helical" evidence="6">
    <location>
        <begin position="84"/>
        <end position="105"/>
    </location>
</feature>
<comment type="subcellular location">
    <subcellularLocation>
        <location evidence="1">Cell membrane</location>
        <topology evidence="1">Multi-pass membrane protein</topology>
    </subcellularLocation>
</comment>
<feature type="transmembrane region" description="Helical" evidence="6">
    <location>
        <begin position="182"/>
        <end position="200"/>
    </location>
</feature>
<feature type="transmembrane region" description="Helical" evidence="6">
    <location>
        <begin position="14"/>
        <end position="36"/>
    </location>
</feature>
<keyword evidence="8" id="KW-1185">Reference proteome</keyword>
<feature type="transmembrane region" description="Helical" evidence="6">
    <location>
        <begin position="379"/>
        <end position="409"/>
    </location>
</feature>
<evidence type="ECO:0000256" key="5">
    <source>
        <dbReference type="ARBA" id="ARBA00023136"/>
    </source>
</evidence>
<dbReference type="Proteomes" id="UP001232445">
    <property type="component" value="Unassembled WGS sequence"/>
</dbReference>
<evidence type="ECO:0000256" key="1">
    <source>
        <dbReference type="ARBA" id="ARBA00004651"/>
    </source>
</evidence>
<dbReference type="Pfam" id="PF13520">
    <property type="entry name" value="AA_permease_2"/>
    <property type="match status" value="1"/>
</dbReference>